<dbReference type="Proteomes" id="UP000017052">
    <property type="component" value="Unassembled WGS sequence"/>
</dbReference>
<feature type="region of interest" description="Disordered" evidence="1">
    <location>
        <begin position="90"/>
        <end position="133"/>
    </location>
</feature>
<comment type="caution">
    <text evidence="2">The sequence shown here is derived from an EMBL/GenBank/DDBJ whole genome shotgun (WGS) entry which is preliminary data.</text>
</comment>
<reference evidence="2" key="1">
    <citation type="submission" date="2013-08" db="EMBL/GenBank/DDBJ databases">
        <authorList>
            <person name="Durkin A.S."/>
            <person name="Haft D.R."/>
            <person name="McCorrison J."/>
            <person name="Torralba M."/>
            <person name="Gillis M."/>
            <person name="Haft D.H."/>
            <person name="Methe B."/>
            <person name="Sutton G."/>
            <person name="Nelson K.E."/>
        </authorList>
    </citation>
    <scope>NUCLEOTIDE SEQUENCE [LARGE SCALE GENOMIC DNA]</scope>
    <source>
        <strain evidence="2">F0233</strain>
    </source>
</reference>
<accession>U2Q802</accession>
<dbReference type="AlphaFoldDB" id="U2Q802"/>
<protein>
    <submittedName>
        <fullName evidence="2">Winged helix-turn helix</fullName>
    </submittedName>
</protein>
<feature type="compositionally biased region" description="Low complexity" evidence="1">
    <location>
        <begin position="118"/>
        <end position="127"/>
    </location>
</feature>
<sequence length="133" mass="14611">MFFVDFLCCFGYDWSMQVGVAPEETVVLVGWRKRSDNYVLVRMKAEAILYASEGVGIGIIAKMVERAGRTVQEWLADWRATRMCSVLTGHAGNQNAAKPARAQKEELKPSSPSRPPRRASTPSSGTSQPCATS</sequence>
<evidence type="ECO:0000256" key="1">
    <source>
        <dbReference type="SAM" id="MobiDB-lite"/>
    </source>
</evidence>
<evidence type="ECO:0000313" key="3">
    <source>
        <dbReference type="Proteomes" id="UP000017052"/>
    </source>
</evidence>
<organism evidence="2 3">
    <name type="scientific">Propionibacterium acidifaciens F0233</name>
    <dbReference type="NCBI Taxonomy" id="553198"/>
    <lineage>
        <taxon>Bacteria</taxon>
        <taxon>Bacillati</taxon>
        <taxon>Actinomycetota</taxon>
        <taxon>Actinomycetes</taxon>
        <taxon>Propionibacteriales</taxon>
        <taxon>Propionibacteriaceae</taxon>
        <taxon>Propionibacterium</taxon>
    </lineage>
</organism>
<gene>
    <name evidence="2" type="ORF">HMPREF0682_0272</name>
</gene>
<proteinExistence type="predicted"/>
<name>U2Q802_9ACTN</name>
<keyword evidence="3" id="KW-1185">Reference proteome</keyword>
<evidence type="ECO:0000313" key="2">
    <source>
        <dbReference type="EMBL" id="ERK52496.1"/>
    </source>
</evidence>
<dbReference type="EMBL" id="ACVN02000255">
    <property type="protein sequence ID" value="ERK52496.1"/>
    <property type="molecule type" value="Genomic_DNA"/>
</dbReference>